<dbReference type="AlphaFoldDB" id="A0AAD4MK03"/>
<evidence type="ECO:0000256" key="1">
    <source>
        <dbReference type="SAM" id="Phobius"/>
    </source>
</evidence>
<name>A0AAD4MK03_9BILA</name>
<reference evidence="2" key="1">
    <citation type="submission" date="2022-01" db="EMBL/GenBank/DDBJ databases">
        <title>Genome Sequence Resource for Two Populations of Ditylenchus destructor, the Migratory Endoparasitic Phytonematode.</title>
        <authorList>
            <person name="Zhang H."/>
            <person name="Lin R."/>
            <person name="Xie B."/>
        </authorList>
    </citation>
    <scope>NUCLEOTIDE SEQUENCE</scope>
    <source>
        <strain evidence="2">BazhouSP</strain>
    </source>
</reference>
<feature type="transmembrane region" description="Helical" evidence="1">
    <location>
        <begin position="80"/>
        <end position="101"/>
    </location>
</feature>
<feature type="transmembrane region" description="Helical" evidence="1">
    <location>
        <begin position="129"/>
        <end position="150"/>
    </location>
</feature>
<protein>
    <submittedName>
        <fullName evidence="2">Uncharacterized protein</fullName>
    </submittedName>
</protein>
<feature type="transmembrane region" description="Helical" evidence="1">
    <location>
        <begin position="36"/>
        <end position="59"/>
    </location>
</feature>
<evidence type="ECO:0000313" key="3">
    <source>
        <dbReference type="Proteomes" id="UP001201812"/>
    </source>
</evidence>
<dbReference type="EMBL" id="JAKKPZ010000330">
    <property type="protein sequence ID" value="KAI1696380.1"/>
    <property type="molecule type" value="Genomic_DNA"/>
</dbReference>
<feature type="transmembrane region" description="Helical" evidence="1">
    <location>
        <begin position="7"/>
        <end position="24"/>
    </location>
</feature>
<keyword evidence="3" id="KW-1185">Reference proteome</keyword>
<keyword evidence="1" id="KW-0472">Membrane</keyword>
<proteinExistence type="predicted"/>
<dbReference type="Proteomes" id="UP001201812">
    <property type="component" value="Unassembled WGS sequence"/>
</dbReference>
<feature type="transmembrane region" description="Helical" evidence="1">
    <location>
        <begin position="199"/>
        <end position="221"/>
    </location>
</feature>
<evidence type="ECO:0000313" key="2">
    <source>
        <dbReference type="EMBL" id="KAI1696380.1"/>
    </source>
</evidence>
<sequence>MYYHLILLYITLFYQLYLLINWHMPGNTPLYDPQLLFWLGIWFTAYGCFSGLALMILSLDRIFTLMRSMIKYTKRAQNMLILLGVGVIILSYVASFLAYLLELPIDLETTVFCEHNSCVTVKYKNRPQIMAKLIICMLNLFCSALFFYLLKKSPHCKVNDRIVKVTILLDIFLEIVPAYINVILNYVFEEPAANLLGQYPPRLCILNAAICALFYSVTLLTREKQCVILGRSMTEIAEIIPKAKYSTM</sequence>
<organism evidence="2 3">
    <name type="scientific">Ditylenchus destructor</name>
    <dbReference type="NCBI Taxonomy" id="166010"/>
    <lineage>
        <taxon>Eukaryota</taxon>
        <taxon>Metazoa</taxon>
        <taxon>Ecdysozoa</taxon>
        <taxon>Nematoda</taxon>
        <taxon>Chromadorea</taxon>
        <taxon>Rhabditida</taxon>
        <taxon>Tylenchina</taxon>
        <taxon>Tylenchomorpha</taxon>
        <taxon>Sphaerularioidea</taxon>
        <taxon>Anguinidae</taxon>
        <taxon>Anguininae</taxon>
        <taxon>Ditylenchus</taxon>
    </lineage>
</organism>
<feature type="transmembrane region" description="Helical" evidence="1">
    <location>
        <begin position="162"/>
        <end position="187"/>
    </location>
</feature>
<accession>A0AAD4MK03</accession>
<gene>
    <name evidence="2" type="ORF">DdX_19069</name>
</gene>
<keyword evidence="1" id="KW-1133">Transmembrane helix</keyword>
<comment type="caution">
    <text evidence="2">The sequence shown here is derived from an EMBL/GenBank/DDBJ whole genome shotgun (WGS) entry which is preliminary data.</text>
</comment>
<keyword evidence="1" id="KW-0812">Transmembrane</keyword>